<feature type="domain" description="Chaplin" evidence="11">
    <location>
        <begin position="27"/>
        <end position="67"/>
    </location>
</feature>
<protein>
    <submittedName>
        <fullName evidence="12">Chaplin</fullName>
    </submittedName>
</protein>
<reference evidence="12 13" key="1">
    <citation type="submission" date="2024-09" db="EMBL/GenBank/DDBJ databases">
        <authorList>
            <person name="Lee S.D."/>
        </authorList>
    </citation>
    <scope>NUCLEOTIDE SEQUENCE [LARGE SCALE GENOMIC DNA]</scope>
    <source>
        <strain evidence="12 13">N1-5</strain>
    </source>
</reference>
<feature type="transmembrane region" description="Helical" evidence="9">
    <location>
        <begin position="230"/>
        <end position="247"/>
    </location>
</feature>
<evidence type="ECO:0000313" key="12">
    <source>
        <dbReference type="EMBL" id="MFC1404120.1"/>
    </source>
</evidence>
<dbReference type="InterPro" id="IPR019931">
    <property type="entry name" value="LPXTG_anchor"/>
</dbReference>
<feature type="compositionally biased region" description="Pro residues" evidence="8">
    <location>
        <begin position="166"/>
        <end position="201"/>
    </location>
</feature>
<keyword evidence="9" id="KW-0472">Membrane</keyword>
<name>A0ABV6URR1_9ACTN</name>
<dbReference type="PROSITE" id="PS50847">
    <property type="entry name" value="GRAM_POS_ANCHORING"/>
    <property type="match status" value="1"/>
</dbReference>
<keyword evidence="7" id="KW-0572">Peptidoglycan-anchor</keyword>
<feature type="domain" description="Chaplin" evidence="11">
    <location>
        <begin position="94"/>
        <end position="134"/>
    </location>
</feature>
<organism evidence="12 13">
    <name type="scientific">Streptacidiphilus cavernicola</name>
    <dbReference type="NCBI Taxonomy" id="3342716"/>
    <lineage>
        <taxon>Bacteria</taxon>
        <taxon>Bacillati</taxon>
        <taxon>Actinomycetota</taxon>
        <taxon>Actinomycetes</taxon>
        <taxon>Kitasatosporales</taxon>
        <taxon>Streptomycetaceae</taxon>
        <taxon>Streptacidiphilus</taxon>
    </lineage>
</organism>
<dbReference type="Proteomes" id="UP001592528">
    <property type="component" value="Unassembled WGS sequence"/>
</dbReference>
<evidence type="ECO:0000259" key="11">
    <source>
        <dbReference type="PROSITE" id="PS51884"/>
    </source>
</evidence>
<feature type="compositionally biased region" description="Gly residues" evidence="8">
    <location>
        <begin position="72"/>
        <end position="87"/>
    </location>
</feature>
<keyword evidence="9" id="KW-1133">Transmembrane helix</keyword>
<comment type="caution">
    <text evidence="12">The sequence shown here is derived from an EMBL/GenBank/DDBJ whole genome shotgun (WGS) entry which is preliminary data.</text>
</comment>
<dbReference type="RefSeq" id="WP_380523273.1">
    <property type="nucleotide sequence ID" value="NZ_JBHEZZ010000013.1"/>
</dbReference>
<evidence type="ECO:0000256" key="8">
    <source>
        <dbReference type="SAM" id="MobiDB-lite"/>
    </source>
</evidence>
<keyword evidence="4" id="KW-0732">Signal</keyword>
<evidence type="ECO:0000256" key="6">
    <source>
        <dbReference type="ARBA" id="ARBA00023087"/>
    </source>
</evidence>
<dbReference type="PROSITE" id="PS51884">
    <property type="entry name" value="CHAPLIN"/>
    <property type="match status" value="2"/>
</dbReference>
<evidence type="ECO:0000256" key="3">
    <source>
        <dbReference type="ARBA" id="ARBA00022525"/>
    </source>
</evidence>
<evidence type="ECO:0000256" key="5">
    <source>
        <dbReference type="ARBA" id="ARBA00022889"/>
    </source>
</evidence>
<keyword evidence="13" id="KW-1185">Reference proteome</keyword>
<keyword evidence="5" id="KW-0130">Cell adhesion</keyword>
<evidence type="ECO:0000313" key="13">
    <source>
        <dbReference type="Proteomes" id="UP001592528"/>
    </source>
</evidence>
<evidence type="ECO:0000259" key="10">
    <source>
        <dbReference type="PROSITE" id="PS50847"/>
    </source>
</evidence>
<dbReference type="Pfam" id="PF03777">
    <property type="entry name" value="ChpA-C"/>
    <property type="match status" value="2"/>
</dbReference>
<feature type="domain" description="Gram-positive cocci surface proteins LPxTG" evidence="10">
    <location>
        <begin position="221"/>
        <end position="255"/>
    </location>
</feature>
<evidence type="ECO:0000256" key="4">
    <source>
        <dbReference type="ARBA" id="ARBA00022729"/>
    </source>
</evidence>
<keyword evidence="2" id="KW-0134">Cell wall</keyword>
<sequence>MATGSVLASTAGYAYADAGAAGSASDSPGVGSGNAVQVPVDVPVNVCGDTINVVGLLNPAMGNHCGNGAGHAKGPGGSKGSGGGAASQGGAHHSPGVGSGNAVAAPVSVPLNLCGDSVDVVGAGNSAHGNSCANHGGGSGVHTPTPPTGSHPGGGKGTPPEHCSCTPPPVRTHPQPPPPVTPPATPPVTPPMHHGSPPPPQTVAKVSRTAPAAATPTQAVLASTGAGDTMLMLPTGAALALGGLLLYRRSRAGQR</sequence>
<proteinExistence type="predicted"/>
<keyword evidence="6" id="KW-0034">Amyloid</keyword>
<keyword evidence="3" id="KW-0964">Secreted</keyword>
<evidence type="ECO:0000256" key="7">
    <source>
        <dbReference type="ARBA" id="ARBA00023088"/>
    </source>
</evidence>
<evidence type="ECO:0000256" key="2">
    <source>
        <dbReference type="ARBA" id="ARBA00022512"/>
    </source>
</evidence>
<evidence type="ECO:0000256" key="9">
    <source>
        <dbReference type="SAM" id="Phobius"/>
    </source>
</evidence>
<dbReference type="InterPro" id="IPR005528">
    <property type="entry name" value="ChpA-H"/>
</dbReference>
<feature type="region of interest" description="Disordered" evidence="8">
    <location>
        <begin position="134"/>
        <end position="204"/>
    </location>
</feature>
<gene>
    <name evidence="12" type="ORF">ACEZDJ_22775</name>
</gene>
<accession>A0ABV6URR1</accession>
<evidence type="ECO:0000256" key="1">
    <source>
        <dbReference type="ARBA" id="ARBA00004191"/>
    </source>
</evidence>
<feature type="region of interest" description="Disordered" evidence="8">
    <location>
        <begin position="72"/>
        <end position="101"/>
    </location>
</feature>
<keyword evidence="9" id="KW-0812">Transmembrane</keyword>
<dbReference type="EMBL" id="JBHEZZ010000013">
    <property type="protein sequence ID" value="MFC1404120.1"/>
    <property type="molecule type" value="Genomic_DNA"/>
</dbReference>
<comment type="subcellular location">
    <subcellularLocation>
        <location evidence="1">Secreted</location>
        <location evidence="1">Cell wall</location>
    </subcellularLocation>
</comment>